<comment type="caution">
    <text evidence="4">The sequence shown here is derived from an EMBL/GenBank/DDBJ whole genome shotgun (WGS) entry which is preliminary data.</text>
</comment>
<dbReference type="InterPro" id="IPR003309">
    <property type="entry name" value="SCAN_dom"/>
</dbReference>
<reference evidence="4 5" key="1">
    <citation type="journal article" date="2022" name="Gigascience">
        <title>A chromosome-level genome assembly and annotation of the desert horned lizard, Phrynosoma platyrhinos, provides insight into chromosomal rearrangements among reptiles.</title>
        <authorList>
            <person name="Koochekian N."/>
            <person name="Ascanio A."/>
            <person name="Farleigh K."/>
            <person name="Card D.C."/>
            <person name="Schield D.R."/>
            <person name="Castoe T.A."/>
            <person name="Jezkova T."/>
        </authorList>
    </citation>
    <scope>NUCLEOTIDE SEQUENCE [LARGE SCALE GENOMIC DNA]</scope>
    <source>
        <strain evidence="4">NK-2021</strain>
    </source>
</reference>
<dbReference type="PROSITE" id="PS50804">
    <property type="entry name" value="SCAN_BOX"/>
    <property type="match status" value="1"/>
</dbReference>
<accession>A0ABQ7TMI7</accession>
<name>A0ABQ7TMI7_PHRPL</name>
<feature type="region of interest" description="Disordered" evidence="2">
    <location>
        <begin position="301"/>
        <end position="321"/>
    </location>
</feature>
<evidence type="ECO:0000256" key="1">
    <source>
        <dbReference type="ARBA" id="ARBA00023242"/>
    </source>
</evidence>
<keyword evidence="1" id="KW-0539">Nucleus</keyword>
<keyword evidence="5" id="KW-1185">Reference proteome</keyword>
<evidence type="ECO:0000313" key="4">
    <source>
        <dbReference type="EMBL" id="KAH0630650.1"/>
    </source>
</evidence>
<feature type="compositionally biased region" description="Basic and acidic residues" evidence="2">
    <location>
        <begin position="172"/>
        <end position="183"/>
    </location>
</feature>
<dbReference type="PANTHER" id="PTHR45935">
    <property type="entry name" value="PROTEIN ZBED8-RELATED"/>
    <property type="match status" value="1"/>
</dbReference>
<dbReference type="SUPFAM" id="SSF47353">
    <property type="entry name" value="Retrovirus capsid dimerization domain-like"/>
    <property type="match status" value="1"/>
</dbReference>
<evidence type="ECO:0000313" key="5">
    <source>
        <dbReference type="Proteomes" id="UP000826234"/>
    </source>
</evidence>
<dbReference type="InterPro" id="IPR050916">
    <property type="entry name" value="SCAN-C2H2_zinc_finger"/>
</dbReference>
<dbReference type="SMART" id="SM00431">
    <property type="entry name" value="SCAN"/>
    <property type="match status" value="1"/>
</dbReference>
<dbReference type="Pfam" id="PF02023">
    <property type="entry name" value="SCAN"/>
    <property type="match status" value="1"/>
</dbReference>
<dbReference type="Proteomes" id="UP000826234">
    <property type="component" value="Unassembled WGS sequence"/>
</dbReference>
<feature type="region of interest" description="Disordered" evidence="2">
    <location>
        <begin position="172"/>
        <end position="203"/>
    </location>
</feature>
<feature type="region of interest" description="Disordered" evidence="2">
    <location>
        <begin position="336"/>
        <end position="380"/>
    </location>
</feature>
<feature type="compositionally biased region" description="Basic and acidic residues" evidence="2">
    <location>
        <begin position="363"/>
        <end position="379"/>
    </location>
</feature>
<organism evidence="4 5">
    <name type="scientific">Phrynosoma platyrhinos</name>
    <name type="common">Desert horned lizard</name>
    <dbReference type="NCBI Taxonomy" id="52577"/>
    <lineage>
        <taxon>Eukaryota</taxon>
        <taxon>Metazoa</taxon>
        <taxon>Chordata</taxon>
        <taxon>Craniata</taxon>
        <taxon>Vertebrata</taxon>
        <taxon>Euteleostomi</taxon>
        <taxon>Lepidosauria</taxon>
        <taxon>Squamata</taxon>
        <taxon>Bifurcata</taxon>
        <taxon>Unidentata</taxon>
        <taxon>Episquamata</taxon>
        <taxon>Toxicofera</taxon>
        <taxon>Iguania</taxon>
        <taxon>Phrynosomatidae</taxon>
        <taxon>Phrynosomatinae</taxon>
        <taxon>Phrynosoma</taxon>
    </lineage>
</organism>
<evidence type="ECO:0000259" key="3">
    <source>
        <dbReference type="PROSITE" id="PS50804"/>
    </source>
</evidence>
<feature type="domain" description="SCAN box" evidence="3">
    <location>
        <begin position="213"/>
        <end position="290"/>
    </location>
</feature>
<gene>
    <name evidence="4" type="ORF">JD844_013903</name>
</gene>
<dbReference type="Gene3D" id="1.10.4020.10">
    <property type="entry name" value="DNA breaking-rejoining enzymes"/>
    <property type="match status" value="1"/>
</dbReference>
<feature type="compositionally biased region" description="Acidic residues" evidence="2">
    <location>
        <begin position="339"/>
        <end position="348"/>
    </location>
</feature>
<proteinExistence type="predicted"/>
<dbReference type="PANTHER" id="PTHR45935:SF15">
    <property type="entry name" value="SCAN BOX DOMAIN-CONTAINING PROTEIN"/>
    <property type="match status" value="1"/>
</dbReference>
<dbReference type="CDD" id="cd07936">
    <property type="entry name" value="SCAN"/>
    <property type="match status" value="1"/>
</dbReference>
<protein>
    <recommendedName>
        <fullName evidence="3">SCAN box domain-containing protein</fullName>
    </recommendedName>
</protein>
<dbReference type="EMBL" id="JAIPUX010000439">
    <property type="protein sequence ID" value="KAH0630650.1"/>
    <property type="molecule type" value="Genomic_DNA"/>
</dbReference>
<dbReference type="InterPro" id="IPR038269">
    <property type="entry name" value="SCAN_sf"/>
</dbReference>
<sequence>MLETWENRSNMEQQASVGYEFVESPHPIQAKHGGELIGSTMKKSLEEDVLSSGAQCRHFRDFCYQEEIKMEKSLSESIQRLQKRENVFPSVGADGEEKEREEEPCQAWMQGAQCEQMVENKRKSDTDEQSDTYPVLQSDICQSFCKPLVETEEGCDSLSLLETNLEELVKMEKQKSSDPEARRGPWAIKARTEKTKQKNNQADRTFSPDLPCQYFRHFRYQGAEGPRKVCSQLHTLCHQWLQPERHTKSEILDMVILEQFLAVLPPEIESWVRECGPETSSQAVALAEGFLLSQAEENKHKEQQDLFAEKTAKVEQSPESKQVDPKEIKLYCDRVTPSEDADEQESEKEEACTPLMQNPQPEQMKENETKNDIQEERRTMSPVLLEENVLDWMQRNWFAQHCGKGVQ</sequence>
<evidence type="ECO:0000256" key="2">
    <source>
        <dbReference type="SAM" id="MobiDB-lite"/>
    </source>
</evidence>